<evidence type="ECO:0000313" key="1">
    <source>
        <dbReference type="EMBL" id="CAG8631390.1"/>
    </source>
</evidence>
<proteinExistence type="predicted"/>
<dbReference type="EMBL" id="CAJVPM010019724">
    <property type="protein sequence ID" value="CAG8631390.1"/>
    <property type="molecule type" value="Genomic_DNA"/>
</dbReference>
<name>A0ACA9N5D3_9GLOM</name>
<gene>
    <name evidence="1" type="ORF">SCALOS_LOCUS7985</name>
</gene>
<comment type="caution">
    <text evidence="1">The sequence shown here is derived from an EMBL/GenBank/DDBJ whole genome shotgun (WGS) entry which is preliminary data.</text>
</comment>
<sequence length="160" mass="17886">VESNTPNSQICVGLLVGSALLAVAFLGTAGVTLACLYYRREKVTGEHNVDEEKTLNNSLKPSPLKVAHYPKPSSRPPSPTTYSNYLNNNLVVPHNNNFKSTPESLNMTYIDSWDNYIAHIIPNFAKQTYELESVNEQQFNDDKIINESKDKNPEITTISQ</sequence>
<protein>
    <submittedName>
        <fullName evidence="1">2272_t:CDS:1</fullName>
    </submittedName>
</protein>
<evidence type="ECO:0000313" key="2">
    <source>
        <dbReference type="Proteomes" id="UP000789860"/>
    </source>
</evidence>
<organism evidence="1 2">
    <name type="scientific">Scutellospora calospora</name>
    <dbReference type="NCBI Taxonomy" id="85575"/>
    <lineage>
        <taxon>Eukaryota</taxon>
        <taxon>Fungi</taxon>
        <taxon>Fungi incertae sedis</taxon>
        <taxon>Mucoromycota</taxon>
        <taxon>Glomeromycotina</taxon>
        <taxon>Glomeromycetes</taxon>
        <taxon>Diversisporales</taxon>
        <taxon>Gigasporaceae</taxon>
        <taxon>Scutellospora</taxon>
    </lineage>
</organism>
<keyword evidence="2" id="KW-1185">Reference proteome</keyword>
<feature type="non-terminal residue" evidence="1">
    <location>
        <position position="1"/>
    </location>
</feature>
<dbReference type="Proteomes" id="UP000789860">
    <property type="component" value="Unassembled WGS sequence"/>
</dbReference>
<accession>A0ACA9N5D3</accession>
<reference evidence="1" key="1">
    <citation type="submission" date="2021-06" db="EMBL/GenBank/DDBJ databases">
        <authorList>
            <person name="Kallberg Y."/>
            <person name="Tangrot J."/>
            <person name="Rosling A."/>
        </authorList>
    </citation>
    <scope>NUCLEOTIDE SEQUENCE</scope>
    <source>
        <strain evidence="1">AU212A</strain>
    </source>
</reference>